<protein>
    <submittedName>
        <fullName evidence="1">Uncharacterized protein</fullName>
    </submittedName>
</protein>
<sequence length="93" mass="10035">MSIGLATSNNPTHTHAPPARWAIVSALAHHQITMGGTGEWASNRRWYLEAAVTVAALVSDNKFQFIATISGHFTQRPVTWENSPAGAIPRTAN</sequence>
<evidence type="ECO:0000313" key="2">
    <source>
        <dbReference type="Proteomes" id="UP001221413"/>
    </source>
</evidence>
<reference evidence="1" key="1">
    <citation type="submission" date="2023-01" db="EMBL/GenBank/DDBJ databases">
        <title>The chitinases involved in constricting ring structure development in the nematode-trapping fungus Drechslerella dactyloides.</title>
        <authorList>
            <person name="Wang R."/>
            <person name="Zhang L."/>
            <person name="Tang P."/>
            <person name="Li S."/>
            <person name="Liang L."/>
        </authorList>
    </citation>
    <scope>NUCLEOTIDE SEQUENCE</scope>
    <source>
        <strain evidence="1">YMF1.00031</strain>
    </source>
</reference>
<gene>
    <name evidence="1" type="ORF">Dda_8568</name>
</gene>
<dbReference type="AlphaFoldDB" id="A0AAD6NFZ2"/>
<dbReference type="Proteomes" id="UP001221413">
    <property type="component" value="Unassembled WGS sequence"/>
</dbReference>
<keyword evidence="2" id="KW-1185">Reference proteome</keyword>
<comment type="caution">
    <text evidence="1">The sequence shown here is derived from an EMBL/GenBank/DDBJ whole genome shotgun (WGS) entry which is preliminary data.</text>
</comment>
<name>A0AAD6NFZ2_DREDA</name>
<organism evidence="1 2">
    <name type="scientific">Drechslerella dactyloides</name>
    <name type="common">Nematode-trapping fungus</name>
    <name type="synonym">Arthrobotrys dactyloides</name>
    <dbReference type="NCBI Taxonomy" id="74499"/>
    <lineage>
        <taxon>Eukaryota</taxon>
        <taxon>Fungi</taxon>
        <taxon>Dikarya</taxon>
        <taxon>Ascomycota</taxon>
        <taxon>Pezizomycotina</taxon>
        <taxon>Orbiliomycetes</taxon>
        <taxon>Orbiliales</taxon>
        <taxon>Orbiliaceae</taxon>
        <taxon>Drechslerella</taxon>
    </lineage>
</organism>
<accession>A0AAD6NFZ2</accession>
<dbReference type="EMBL" id="JAQGDS010000012">
    <property type="protein sequence ID" value="KAJ6256702.1"/>
    <property type="molecule type" value="Genomic_DNA"/>
</dbReference>
<evidence type="ECO:0000313" key="1">
    <source>
        <dbReference type="EMBL" id="KAJ6256702.1"/>
    </source>
</evidence>
<proteinExistence type="predicted"/>